<feature type="compositionally biased region" description="Low complexity" evidence="1">
    <location>
        <begin position="76"/>
        <end position="104"/>
    </location>
</feature>
<feature type="compositionally biased region" description="Low complexity" evidence="1">
    <location>
        <begin position="59"/>
        <end position="68"/>
    </location>
</feature>
<protein>
    <submittedName>
        <fullName evidence="2">Uncharacterized protein</fullName>
    </submittedName>
</protein>
<evidence type="ECO:0000313" key="3">
    <source>
        <dbReference type="Proteomes" id="UP000651452"/>
    </source>
</evidence>
<keyword evidence="3" id="KW-1185">Reference proteome</keyword>
<name>A0A8H7J9R7_9PLEO</name>
<reference evidence="2" key="1">
    <citation type="submission" date="2018-12" db="EMBL/GenBank/DDBJ databases">
        <authorList>
            <person name="Syme R.A."/>
            <person name="Farfan-Caceres L."/>
            <person name="Lichtenzveig J."/>
        </authorList>
    </citation>
    <scope>NUCLEOTIDE SEQUENCE</scope>
    <source>
        <strain evidence="2">Al4</strain>
    </source>
</reference>
<reference evidence="2" key="2">
    <citation type="submission" date="2020-09" db="EMBL/GenBank/DDBJ databases">
        <title>Reference genome assembly for Australian Ascochyta lentis isolate Al4.</title>
        <authorList>
            <person name="Lee R.C."/>
            <person name="Farfan-Caceres L.M."/>
            <person name="Debler J.W."/>
            <person name="Williams A.H."/>
            <person name="Henares B.M."/>
        </authorList>
    </citation>
    <scope>NUCLEOTIDE SEQUENCE</scope>
    <source>
        <strain evidence="2">Al4</strain>
    </source>
</reference>
<comment type="caution">
    <text evidence="2">The sequence shown here is derived from an EMBL/GenBank/DDBJ whole genome shotgun (WGS) entry which is preliminary data.</text>
</comment>
<dbReference type="AlphaFoldDB" id="A0A8H7J9R7"/>
<gene>
    <name evidence="2" type="ORF">EKO04_003772</name>
</gene>
<evidence type="ECO:0000313" key="2">
    <source>
        <dbReference type="EMBL" id="KAF9698381.1"/>
    </source>
</evidence>
<dbReference type="EMBL" id="RZGK01000006">
    <property type="protein sequence ID" value="KAF9698381.1"/>
    <property type="molecule type" value="Genomic_DNA"/>
</dbReference>
<sequence>MDELMFLSGAVDKAFEQSVSASTGDHALVARIAAEVMESLLNQTKGRGQLFDMPEPNWGGVPVPAAGPSLPPPTAGPGALAPTAAEASGAPGAGLAPAMPGSSATEHAFRQAIPEEETFKPDVLPA</sequence>
<proteinExistence type="predicted"/>
<evidence type="ECO:0000256" key="1">
    <source>
        <dbReference type="SAM" id="MobiDB-lite"/>
    </source>
</evidence>
<organism evidence="2 3">
    <name type="scientific">Ascochyta lentis</name>
    <dbReference type="NCBI Taxonomy" id="205686"/>
    <lineage>
        <taxon>Eukaryota</taxon>
        <taxon>Fungi</taxon>
        <taxon>Dikarya</taxon>
        <taxon>Ascomycota</taxon>
        <taxon>Pezizomycotina</taxon>
        <taxon>Dothideomycetes</taxon>
        <taxon>Pleosporomycetidae</taxon>
        <taxon>Pleosporales</taxon>
        <taxon>Pleosporineae</taxon>
        <taxon>Didymellaceae</taxon>
        <taxon>Ascochyta</taxon>
    </lineage>
</organism>
<feature type="region of interest" description="Disordered" evidence="1">
    <location>
        <begin position="47"/>
        <end position="109"/>
    </location>
</feature>
<dbReference type="Proteomes" id="UP000651452">
    <property type="component" value="Unassembled WGS sequence"/>
</dbReference>
<accession>A0A8H7J9R7</accession>